<dbReference type="CDD" id="cd00086">
    <property type="entry name" value="homeodomain"/>
    <property type="match status" value="1"/>
</dbReference>
<dbReference type="Ensembl" id="ENSPKIT00000028037.1">
    <property type="protein sequence ID" value="ENSPKIP00000004065.1"/>
    <property type="gene ID" value="ENSPKIG00000021319.1"/>
</dbReference>
<dbReference type="Pfam" id="PF00046">
    <property type="entry name" value="Homeodomain"/>
    <property type="match status" value="1"/>
</dbReference>
<dbReference type="STRING" id="1676925.ENSPKIP00000004065"/>
<comment type="subcellular location">
    <subcellularLocation>
        <location evidence="1 7 8">Nucleus</location>
    </subcellularLocation>
</comment>
<reference evidence="11" key="1">
    <citation type="submission" date="2025-08" db="UniProtKB">
        <authorList>
            <consortium name="Ensembl"/>
        </authorList>
    </citation>
    <scope>IDENTIFICATION</scope>
</reference>
<feature type="region of interest" description="Disordered" evidence="9">
    <location>
        <begin position="175"/>
        <end position="198"/>
    </location>
</feature>
<keyword evidence="3" id="KW-0217">Developmental protein</keyword>
<evidence type="ECO:0000256" key="9">
    <source>
        <dbReference type="SAM" id="MobiDB-lite"/>
    </source>
</evidence>
<sequence>MERFVDPRFFTAQSLTDEMDAYFVHSNPNAELKEAVSDLGMSSPEPERAAAAEGQRKRKRTIFSRAQLSELERAFVVTPYPDITLRERLAALTHLPESKIQVWFQNRRARSTKSGRLIRPLRRSPATVMGSDCCPGPSISRKGPAVVPATLTPGAHRSEPRWGDVGEQFCSDWVGQQSTPRHHQPPQLPPSSSSDQPEALLWDDRSHSHVGCRESFGRPSQAAQEQLGRFSQPCAATPGYGPPRPQPHSATPAKVGCTSLDQVVPIHSQQRYWNIEQDYHIPGGGQTSLGYISDLIYNAAVVTNRLEF</sequence>
<dbReference type="Proteomes" id="UP000261540">
    <property type="component" value="Unplaced"/>
</dbReference>
<evidence type="ECO:0000256" key="4">
    <source>
        <dbReference type="ARBA" id="ARBA00023125"/>
    </source>
</evidence>
<dbReference type="SMART" id="SM00389">
    <property type="entry name" value="HOX"/>
    <property type="match status" value="1"/>
</dbReference>
<organism evidence="11 12">
    <name type="scientific">Paramormyrops kingsleyae</name>
    <dbReference type="NCBI Taxonomy" id="1676925"/>
    <lineage>
        <taxon>Eukaryota</taxon>
        <taxon>Metazoa</taxon>
        <taxon>Chordata</taxon>
        <taxon>Craniata</taxon>
        <taxon>Vertebrata</taxon>
        <taxon>Euteleostomi</taxon>
        <taxon>Actinopterygii</taxon>
        <taxon>Neopterygii</taxon>
        <taxon>Teleostei</taxon>
        <taxon>Osteoglossocephala</taxon>
        <taxon>Osteoglossomorpha</taxon>
        <taxon>Osteoglossiformes</taxon>
        <taxon>Mormyridae</taxon>
        <taxon>Paramormyrops</taxon>
    </lineage>
</organism>
<feature type="domain" description="Homeobox" evidence="10">
    <location>
        <begin position="54"/>
        <end position="114"/>
    </location>
</feature>
<evidence type="ECO:0000256" key="7">
    <source>
        <dbReference type="PROSITE-ProRule" id="PRU00108"/>
    </source>
</evidence>
<dbReference type="InterPro" id="IPR001356">
    <property type="entry name" value="HD"/>
</dbReference>
<evidence type="ECO:0000256" key="1">
    <source>
        <dbReference type="ARBA" id="ARBA00004123"/>
    </source>
</evidence>
<dbReference type="FunFam" id="1.10.10.60:FF:000312">
    <property type="entry name" value="Mix-type homeobox gene 1"/>
    <property type="match status" value="1"/>
</dbReference>
<dbReference type="PROSITE" id="PS50071">
    <property type="entry name" value="HOMEOBOX_2"/>
    <property type="match status" value="1"/>
</dbReference>
<dbReference type="GO" id="GO:0003677">
    <property type="term" value="F:DNA binding"/>
    <property type="evidence" value="ECO:0007669"/>
    <property type="project" value="UniProtKB-UniRule"/>
</dbReference>
<dbReference type="AlphaFoldDB" id="A0A3B3QEN8"/>
<evidence type="ECO:0000256" key="5">
    <source>
        <dbReference type="ARBA" id="ARBA00023155"/>
    </source>
</evidence>
<evidence type="ECO:0000313" key="12">
    <source>
        <dbReference type="Proteomes" id="UP000261540"/>
    </source>
</evidence>
<accession>A0A3B3QEN8</accession>
<dbReference type="PANTHER" id="PTHR47777">
    <property type="entry name" value="HOMEOBOX PROTEIN SEBOX"/>
    <property type="match status" value="1"/>
</dbReference>
<feature type="region of interest" description="Disordered" evidence="9">
    <location>
        <begin position="36"/>
        <end position="56"/>
    </location>
</feature>
<dbReference type="InterPro" id="IPR009057">
    <property type="entry name" value="Homeodomain-like_sf"/>
</dbReference>
<feature type="region of interest" description="Disordered" evidence="9">
    <location>
        <begin position="211"/>
        <end position="251"/>
    </location>
</feature>
<name>A0A3B3QEN8_9TELE</name>
<evidence type="ECO:0000256" key="2">
    <source>
        <dbReference type="ARBA" id="ARBA00005733"/>
    </source>
</evidence>
<dbReference type="PANTHER" id="PTHR47777:SF1">
    <property type="entry name" value="HOMEOBOX PROTEIN SEBOX"/>
    <property type="match status" value="1"/>
</dbReference>
<keyword evidence="4 7" id="KW-0238">DNA-binding</keyword>
<comment type="similarity">
    <text evidence="2">Belongs to the paired homeobox family.</text>
</comment>
<keyword evidence="5 7" id="KW-0371">Homeobox</keyword>
<reference evidence="11" key="2">
    <citation type="submission" date="2025-09" db="UniProtKB">
        <authorList>
            <consortium name="Ensembl"/>
        </authorList>
    </citation>
    <scope>IDENTIFICATION</scope>
</reference>
<dbReference type="SUPFAM" id="SSF46689">
    <property type="entry name" value="Homeodomain-like"/>
    <property type="match status" value="1"/>
</dbReference>
<protein>
    <recommendedName>
        <fullName evidence="10">Homeobox domain-containing protein</fullName>
    </recommendedName>
</protein>
<evidence type="ECO:0000256" key="3">
    <source>
        <dbReference type="ARBA" id="ARBA00022473"/>
    </source>
</evidence>
<keyword evidence="12" id="KW-1185">Reference proteome</keyword>
<dbReference type="GeneTree" id="ENSGT00920000149180"/>
<dbReference type="InterPro" id="IPR042223">
    <property type="entry name" value="SEBOX"/>
</dbReference>
<evidence type="ECO:0000259" key="10">
    <source>
        <dbReference type="PROSITE" id="PS50071"/>
    </source>
</evidence>
<dbReference type="GO" id="GO:0005634">
    <property type="term" value="C:nucleus"/>
    <property type="evidence" value="ECO:0007669"/>
    <property type="project" value="UniProtKB-SubCell"/>
</dbReference>
<evidence type="ECO:0000313" key="11">
    <source>
        <dbReference type="Ensembl" id="ENSPKIP00000004065.1"/>
    </source>
</evidence>
<evidence type="ECO:0000256" key="6">
    <source>
        <dbReference type="ARBA" id="ARBA00023242"/>
    </source>
</evidence>
<keyword evidence="6 7" id="KW-0539">Nucleus</keyword>
<proteinExistence type="inferred from homology"/>
<evidence type="ECO:0000256" key="8">
    <source>
        <dbReference type="RuleBase" id="RU000682"/>
    </source>
</evidence>
<feature type="DNA-binding region" description="Homeobox" evidence="7">
    <location>
        <begin position="56"/>
        <end position="115"/>
    </location>
</feature>
<dbReference type="Gene3D" id="1.10.10.60">
    <property type="entry name" value="Homeodomain-like"/>
    <property type="match status" value="1"/>
</dbReference>